<sequence length="74" mass="8392">MADGDYWTTRHEDGWQVKREGASRASSVHGTQAEAWEECKRLARGAKCEAYLQGEDGQIRERNTYGHDPRDIPG</sequence>
<dbReference type="eggNOG" id="ENOG5032YF6">
    <property type="taxonomic scope" value="Bacteria"/>
</dbReference>
<dbReference type="RefSeq" id="WP_026198257.1">
    <property type="nucleotide sequence ID" value="NZ_KB902277.1"/>
</dbReference>
<name>A0A0D0QD19_9RHOB</name>
<dbReference type="Proteomes" id="UP000035100">
    <property type="component" value="Unassembled WGS sequence"/>
</dbReference>
<dbReference type="AlphaFoldDB" id="A0A0D0QD19"/>
<comment type="caution">
    <text evidence="1">The sequence shown here is derived from an EMBL/GenBank/DDBJ whole genome shotgun (WGS) entry which is preliminary data.</text>
</comment>
<dbReference type="OrthoDB" id="8858565at2"/>
<evidence type="ECO:0008006" key="3">
    <source>
        <dbReference type="Google" id="ProtNLM"/>
    </source>
</evidence>
<evidence type="ECO:0000313" key="2">
    <source>
        <dbReference type="Proteomes" id="UP000035100"/>
    </source>
</evidence>
<dbReference type="EMBL" id="AONG01000012">
    <property type="protein sequence ID" value="KIQ68908.1"/>
    <property type="molecule type" value="Genomic_DNA"/>
</dbReference>
<dbReference type="PATRIC" id="fig|1123501.6.peg.2752"/>
<proteinExistence type="predicted"/>
<keyword evidence="2" id="KW-1185">Reference proteome</keyword>
<dbReference type="InterPro" id="IPR018691">
    <property type="entry name" value="DUF2188"/>
</dbReference>
<organism evidence="1 2">
    <name type="scientific">Wenxinia marina DSM 24838</name>
    <dbReference type="NCBI Taxonomy" id="1123501"/>
    <lineage>
        <taxon>Bacteria</taxon>
        <taxon>Pseudomonadati</taxon>
        <taxon>Pseudomonadota</taxon>
        <taxon>Alphaproteobacteria</taxon>
        <taxon>Rhodobacterales</taxon>
        <taxon>Roseobacteraceae</taxon>
        <taxon>Wenxinia</taxon>
    </lineage>
</organism>
<protein>
    <recommendedName>
        <fullName evidence="3">DUF2188 domain-containing protein</fullName>
    </recommendedName>
</protein>
<reference evidence="1 2" key="1">
    <citation type="submission" date="2013-01" db="EMBL/GenBank/DDBJ databases">
        <authorList>
            <person name="Fiebig A."/>
            <person name="Goeker M."/>
            <person name="Klenk H.-P.P."/>
        </authorList>
    </citation>
    <scope>NUCLEOTIDE SEQUENCE [LARGE SCALE GENOMIC DNA]</scope>
    <source>
        <strain evidence="1 2">DSM 24838</strain>
    </source>
</reference>
<accession>A0A0D0QD19</accession>
<evidence type="ECO:0000313" key="1">
    <source>
        <dbReference type="EMBL" id="KIQ68908.1"/>
    </source>
</evidence>
<dbReference type="Pfam" id="PF09954">
    <property type="entry name" value="DUF2188"/>
    <property type="match status" value="1"/>
</dbReference>
<gene>
    <name evidence="1" type="ORF">Wenmar_02639</name>
</gene>